<feature type="transmembrane region" description="Helical" evidence="1">
    <location>
        <begin position="161"/>
        <end position="182"/>
    </location>
</feature>
<keyword evidence="2" id="KW-1185">Reference proteome</keyword>
<dbReference type="Proteomes" id="UP000504606">
    <property type="component" value="Unplaced"/>
</dbReference>
<keyword evidence="1" id="KW-1133">Transmembrane helix</keyword>
<dbReference type="RefSeq" id="XP_052123645.1">
    <property type="nucleotide sequence ID" value="XM_052267685.1"/>
</dbReference>
<dbReference type="PANTHER" id="PTHR15260:SF1">
    <property type="entry name" value="SARCOSPAN"/>
    <property type="match status" value="1"/>
</dbReference>
<feature type="transmembrane region" description="Helical" evidence="1">
    <location>
        <begin position="226"/>
        <end position="252"/>
    </location>
</feature>
<sequence>MEGVTTRVALRPQNVLKAWTQEDARPPGPRQQRAYPQRPVSLYDNLKQQNHGANGNGCSTGTTSSGCEDGVPLVRGGASSVGNLHAVTQHAQLTERARTPSQANCLSTTVPQNIAPHGFASRHAPTRSSLRHSRMIVLTRDGRVPRKYQPGVLHSRRLGTALAALVSLLGALVTAVAVWLLLWAPHLPSRDVPVYSGPPLLFAGLVGLVLLGCCRKDYPGRPFSCCLFSLKVVSVAVAGLSALAALCASAFAMLHVVSLWGSACQPAKQVANATCTCEPAYKDPDRSWAIWAGTSRHVYPDLSCPEVESLLSVLLTGSGAANLVGGLLAGWYVLLHWRSRYTDVYAKVRTAPPPVVISNVSKA</sequence>
<evidence type="ECO:0000256" key="1">
    <source>
        <dbReference type="SAM" id="Phobius"/>
    </source>
</evidence>
<reference evidence="3 4" key="1">
    <citation type="submission" date="2025-04" db="UniProtKB">
        <authorList>
            <consortium name="RefSeq"/>
        </authorList>
    </citation>
    <scope>IDENTIFICATION</scope>
    <source>
        <tissue evidence="3 4">Whole organism</tissue>
    </source>
</reference>
<keyword evidence="1" id="KW-0472">Membrane</keyword>
<dbReference type="InterPro" id="IPR030429">
    <property type="entry name" value="Sarcospan"/>
</dbReference>
<feature type="transmembrane region" description="Helical" evidence="1">
    <location>
        <begin position="310"/>
        <end position="334"/>
    </location>
</feature>
<dbReference type="GO" id="GO:0042383">
    <property type="term" value="C:sarcolemma"/>
    <property type="evidence" value="ECO:0007669"/>
    <property type="project" value="TreeGrafter"/>
</dbReference>
<evidence type="ECO:0000313" key="4">
    <source>
        <dbReference type="RefSeq" id="XP_052123645.1"/>
    </source>
</evidence>
<name>A0A9C6TWK0_FRAOC</name>
<accession>A0A9C6TWK0</accession>
<organism evidence="2 4">
    <name type="scientific">Frankliniella occidentalis</name>
    <name type="common">Western flower thrips</name>
    <name type="synonym">Euthrips occidentalis</name>
    <dbReference type="NCBI Taxonomy" id="133901"/>
    <lineage>
        <taxon>Eukaryota</taxon>
        <taxon>Metazoa</taxon>
        <taxon>Ecdysozoa</taxon>
        <taxon>Arthropoda</taxon>
        <taxon>Hexapoda</taxon>
        <taxon>Insecta</taxon>
        <taxon>Pterygota</taxon>
        <taxon>Neoptera</taxon>
        <taxon>Paraneoptera</taxon>
        <taxon>Thysanoptera</taxon>
        <taxon>Terebrantia</taxon>
        <taxon>Thripoidea</taxon>
        <taxon>Thripidae</taxon>
        <taxon>Frankliniella</taxon>
    </lineage>
</organism>
<evidence type="ECO:0000313" key="3">
    <source>
        <dbReference type="RefSeq" id="XP_052123643.1"/>
    </source>
</evidence>
<dbReference type="RefSeq" id="XP_052123643.1">
    <property type="nucleotide sequence ID" value="XM_052267683.1"/>
</dbReference>
<proteinExistence type="predicted"/>
<dbReference type="OrthoDB" id="7685256at2759"/>
<dbReference type="KEGG" id="foc:113209737"/>
<feature type="transmembrane region" description="Helical" evidence="1">
    <location>
        <begin position="194"/>
        <end position="214"/>
    </location>
</feature>
<dbReference type="AlphaFoldDB" id="A0A9C6TWK0"/>
<keyword evidence="1" id="KW-0812">Transmembrane</keyword>
<dbReference type="GO" id="GO:0016010">
    <property type="term" value="C:dystrophin-associated glycoprotein complex"/>
    <property type="evidence" value="ECO:0007669"/>
    <property type="project" value="InterPro"/>
</dbReference>
<dbReference type="PANTHER" id="PTHR15260">
    <property type="entry name" value="SARCOSPAN"/>
    <property type="match status" value="1"/>
</dbReference>
<protein>
    <submittedName>
        <fullName evidence="3 4">Uncharacterized protein LOC113209737 isoform X1</fullName>
    </submittedName>
</protein>
<evidence type="ECO:0000313" key="2">
    <source>
        <dbReference type="Proteomes" id="UP000504606"/>
    </source>
</evidence>
<dbReference type="GeneID" id="113209737"/>
<gene>
    <name evidence="3 4" type="primary">LOC113209737</name>
</gene>